<proteinExistence type="predicted"/>
<organism evidence="1 2">
    <name type="scientific">Collinsella stercoris DSM 13279</name>
    <dbReference type="NCBI Taxonomy" id="445975"/>
    <lineage>
        <taxon>Bacteria</taxon>
        <taxon>Bacillati</taxon>
        <taxon>Actinomycetota</taxon>
        <taxon>Coriobacteriia</taxon>
        <taxon>Coriobacteriales</taxon>
        <taxon>Coriobacteriaceae</taxon>
        <taxon>Collinsella</taxon>
    </lineage>
</organism>
<dbReference type="HOGENOM" id="CLU_3116756_0_0_11"/>
<protein>
    <submittedName>
        <fullName evidence="1">Uncharacterized protein</fullName>
    </submittedName>
</protein>
<keyword evidence="2" id="KW-1185">Reference proteome</keyword>
<sequence length="50" mass="5502">MRHALIERPPSGGLSAIAAEYCVDYAAVCAFCFRVETMINARAGRARDDR</sequence>
<comment type="caution">
    <text evidence="1">The sequence shown here is derived from an EMBL/GenBank/DDBJ whole genome shotgun (WGS) entry which is preliminary data.</text>
</comment>
<gene>
    <name evidence="1" type="ORF">COLSTE_02489</name>
</gene>
<name>B6GEE6_9ACTN</name>
<accession>B6GEE6</accession>
<dbReference type="AlphaFoldDB" id="B6GEE6"/>
<evidence type="ECO:0000313" key="1">
    <source>
        <dbReference type="EMBL" id="EEA89366.1"/>
    </source>
</evidence>
<dbReference type="STRING" id="445975.COLSTE_02489"/>
<dbReference type="EMBL" id="ABXJ01000148">
    <property type="protein sequence ID" value="EEA89366.1"/>
    <property type="molecule type" value="Genomic_DNA"/>
</dbReference>
<dbReference type="Proteomes" id="UP000003560">
    <property type="component" value="Unassembled WGS sequence"/>
</dbReference>
<reference evidence="1 2" key="2">
    <citation type="submission" date="2008-10" db="EMBL/GenBank/DDBJ databases">
        <authorList>
            <person name="Fulton L."/>
            <person name="Clifton S."/>
            <person name="Fulton B."/>
            <person name="Xu J."/>
            <person name="Minx P."/>
            <person name="Pepin K.H."/>
            <person name="Johnson M."/>
            <person name="Thiruvilangam P."/>
            <person name="Bhonagiri V."/>
            <person name="Nash W.E."/>
            <person name="Mardis E.R."/>
            <person name="Wilson R.K."/>
        </authorList>
    </citation>
    <scope>NUCLEOTIDE SEQUENCE [LARGE SCALE GENOMIC DNA]</scope>
    <source>
        <strain evidence="1 2">DSM 13279</strain>
    </source>
</reference>
<reference evidence="1 2" key="1">
    <citation type="submission" date="2008-10" db="EMBL/GenBank/DDBJ databases">
        <title>Draft genome sequence of Collinsella stercoris (DSM 13279).</title>
        <authorList>
            <person name="Sudarsanam P."/>
            <person name="Ley R."/>
            <person name="Guruge J."/>
            <person name="Turnbaugh P.J."/>
            <person name="Mahowald M."/>
            <person name="Liep D."/>
            <person name="Gordon J."/>
        </authorList>
    </citation>
    <scope>NUCLEOTIDE SEQUENCE [LARGE SCALE GENOMIC DNA]</scope>
    <source>
        <strain evidence="1 2">DSM 13279</strain>
    </source>
</reference>
<evidence type="ECO:0000313" key="2">
    <source>
        <dbReference type="Proteomes" id="UP000003560"/>
    </source>
</evidence>